<comment type="similarity">
    <text evidence="1 4">Belongs to the 5-formyltetrahydrofolate cyclo-ligase family.</text>
</comment>
<evidence type="ECO:0000256" key="2">
    <source>
        <dbReference type="ARBA" id="ARBA00022741"/>
    </source>
</evidence>
<reference evidence="5 6" key="1">
    <citation type="journal article" date="2019" name="Int. J. Syst. Evol. Microbiol.">
        <title>The Global Catalogue of Microorganisms (GCM) 10K type strain sequencing project: providing services to taxonomists for standard genome sequencing and annotation.</title>
        <authorList>
            <consortium name="The Broad Institute Genomics Platform"/>
            <consortium name="The Broad Institute Genome Sequencing Center for Infectious Disease"/>
            <person name="Wu L."/>
            <person name="Ma J."/>
        </authorList>
    </citation>
    <scope>NUCLEOTIDE SEQUENCE [LARGE SCALE GENOMIC DNA]</scope>
    <source>
        <strain evidence="5 6">JCM 15515</strain>
    </source>
</reference>
<sequence>MLHCIATHLKTSHDMNQNAQDNAAALRARLKGLRAGMPPQDRDRGALLIRGRLYTWLATNRTRLRESGRPDVRCIAAFWSMADEPALQALLRQWAQDETLTVSLPVVAAPGQPLQFRAWTPDTPMKPGAYGILEPEGPQAPAPDIVLVPTLGYTRQGDRLGYGGGYYDRTLAALRAAGHAFTSVGVAWACGDLSAEPYAPAAHDMRLDTVLTDKGWAVPAPEL</sequence>
<evidence type="ECO:0000313" key="5">
    <source>
        <dbReference type="EMBL" id="GAA0779744.1"/>
    </source>
</evidence>
<dbReference type="EC" id="6.3.3.2" evidence="4"/>
<proteinExistence type="inferred from homology"/>
<dbReference type="Pfam" id="PF01812">
    <property type="entry name" value="5-FTHF_cyc-lig"/>
    <property type="match status" value="1"/>
</dbReference>
<protein>
    <recommendedName>
        <fullName evidence="4">5-formyltetrahydrofolate cyclo-ligase</fullName>
        <ecNumber evidence="4">6.3.3.2</ecNumber>
    </recommendedName>
</protein>
<keyword evidence="6" id="KW-1185">Reference proteome</keyword>
<keyword evidence="2 4" id="KW-0547">Nucleotide-binding</keyword>
<keyword evidence="3 4" id="KW-0067">ATP-binding</keyword>
<evidence type="ECO:0000313" key="6">
    <source>
        <dbReference type="Proteomes" id="UP001500573"/>
    </source>
</evidence>
<dbReference type="NCBIfam" id="TIGR02727">
    <property type="entry name" value="MTHFS_bact"/>
    <property type="match status" value="1"/>
</dbReference>
<evidence type="ECO:0000256" key="4">
    <source>
        <dbReference type="RuleBase" id="RU361279"/>
    </source>
</evidence>
<dbReference type="InterPro" id="IPR037171">
    <property type="entry name" value="NagB/RpiA_transferase-like"/>
</dbReference>
<accession>A0ABN1KZH2</accession>
<evidence type="ECO:0000256" key="3">
    <source>
        <dbReference type="ARBA" id="ARBA00022840"/>
    </source>
</evidence>
<dbReference type="PANTHER" id="PTHR23407:SF1">
    <property type="entry name" value="5-FORMYLTETRAHYDROFOLATE CYCLO-LIGASE"/>
    <property type="match status" value="1"/>
</dbReference>
<comment type="cofactor">
    <cofactor evidence="4">
        <name>Mg(2+)</name>
        <dbReference type="ChEBI" id="CHEBI:18420"/>
    </cofactor>
</comment>
<comment type="catalytic activity">
    <reaction evidence="4">
        <text>(6S)-5-formyl-5,6,7,8-tetrahydrofolate + ATP = (6R)-5,10-methenyltetrahydrofolate + ADP + phosphate</text>
        <dbReference type="Rhea" id="RHEA:10488"/>
        <dbReference type="ChEBI" id="CHEBI:30616"/>
        <dbReference type="ChEBI" id="CHEBI:43474"/>
        <dbReference type="ChEBI" id="CHEBI:57455"/>
        <dbReference type="ChEBI" id="CHEBI:57457"/>
        <dbReference type="ChEBI" id="CHEBI:456216"/>
        <dbReference type="EC" id="6.3.3.2"/>
    </reaction>
</comment>
<evidence type="ECO:0000256" key="1">
    <source>
        <dbReference type="ARBA" id="ARBA00010638"/>
    </source>
</evidence>
<dbReference type="Proteomes" id="UP001500573">
    <property type="component" value="Unassembled WGS sequence"/>
</dbReference>
<name>A0ABN1KZH2_9BURK</name>
<dbReference type="EMBL" id="BAAAEX010000010">
    <property type="protein sequence ID" value="GAA0779744.1"/>
    <property type="molecule type" value="Genomic_DNA"/>
</dbReference>
<gene>
    <name evidence="5" type="ORF">GCM10009108_18530</name>
</gene>
<dbReference type="InterPro" id="IPR024185">
    <property type="entry name" value="FTHF_cligase-like_sf"/>
</dbReference>
<organism evidence="5 6">
    <name type="scientific">Castellaniella ginsengisoli</name>
    <dbReference type="NCBI Taxonomy" id="546114"/>
    <lineage>
        <taxon>Bacteria</taxon>
        <taxon>Pseudomonadati</taxon>
        <taxon>Pseudomonadota</taxon>
        <taxon>Betaproteobacteria</taxon>
        <taxon>Burkholderiales</taxon>
        <taxon>Alcaligenaceae</taxon>
        <taxon>Castellaniella</taxon>
    </lineage>
</organism>
<dbReference type="Gene3D" id="3.40.50.10420">
    <property type="entry name" value="NagB/RpiA/CoA transferase-like"/>
    <property type="match status" value="1"/>
</dbReference>
<keyword evidence="4" id="KW-0479">Metal-binding</keyword>
<dbReference type="InterPro" id="IPR002698">
    <property type="entry name" value="FTHF_cligase"/>
</dbReference>
<comment type="caution">
    <text evidence="5">The sequence shown here is derived from an EMBL/GenBank/DDBJ whole genome shotgun (WGS) entry which is preliminary data.</text>
</comment>
<dbReference type="PANTHER" id="PTHR23407">
    <property type="entry name" value="ATPASE INHIBITOR/5-FORMYLTETRAHYDROFOLATE CYCLO-LIGASE"/>
    <property type="match status" value="1"/>
</dbReference>
<keyword evidence="4" id="KW-0460">Magnesium</keyword>
<dbReference type="SUPFAM" id="SSF100950">
    <property type="entry name" value="NagB/RpiA/CoA transferase-like"/>
    <property type="match status" value="1"/>
</dbReference>